<dbReference type="SUPFAM" id="SSF51735">
    <property type="entry name" value="NAD(P)-binding Rossmann-fold domains"/>
    <property type="match status" value="1"/>
</dbReference>
<evidence type="ECO:0000313" key="3">
    <source>
        <dbReference type="Proteomes" id="UP000254029"/>
    </source>
</evidence>
<dbReference type="PANTHER" id="PTHR12126:SF11">
    <property type="entry name" value="NADH DEHYDROGENASE [UBIQUINONE] 1 ALPHA SUBCOMPLEX SUBUNIT 9, MITOCHONDRIAL"/>
    <property type="match status" value="1"/>
</dbReference>
<organism evidence="2 3">
    <name type="scientific">Chromobacterium violaceum</name>
    <dbReference type="NCBI Taxonomy" id="536"/>
    <lineage>
        <taxon>Bacteria</taxon>
        <taxon>Pseudomonadati</taxon>
        <taxon>Pseudomonadota</taxon>
        <taxon>Betaproteobacteria</taxon>
        <taxon>Neisseriales</taxon>
        <taxon>Chromobacteriaceae</taxon>
        <taxon>Chromobacterium</taxon>
    </lineage>
</organism>
<dbReference type="PANTHER" id="PTHR12126">
    <property type="entry name" value="NADH-UBIQUINONE OXIDOREDUCTASE 39 KDA SUBUNIT-RELATED"/>
    <property type="match status" value="1"/>
</dbReference>
<dbReference type="InterPro" id="IPR036291">
    <property type="entry name" value="NAD(P)-bd_dom_sf"/>
</dbReference>
<dbReference type="AlphaFoldDB" id="A0AAX2M8K3"/>
<dbReference type="InterPro" id="IPR001509">
    <property type="entry name" value="Epimerase_deHydtase"/>
</dbReference>
<dbReference type="PROSITE" id="PS50206">
    <property type="entry name" value="RHODANESE_3"/>
    <property type="match status" value="1"/>
</dbReference>
<dbReference type="RefSeq" id="WP_076225471.1">
    <property type="nucleotide sequence ID" value="NZ_JBHMEH010000006.1"/>
</dbReference>
<accession>A0AAX2M8K3</accession>
<reference evidence="2 3" key="1">
    <citation type="submission" date="2018-06" db="EMBL/GenBank/DDBJ databases">
        <authorList>
            <consortium name="Pathogen Informatics"/>
            <person name="Doyle S."/>
        </authorList>
    </citation>
    <scope>NUCLEOTIDE SEQUENCE [LARGE SCALE GENOMIC DNA]</scope>
    <source>
        <strain evidence="2 3">NCTC8684</strain>
    </source>
</reference>
<dbReference type="InterPro" id="IPR051207">
    <property type="entry name" value="ComplexI_NDUFA9_subunit"/>
</dbReference>
<dbReference type="InterPro" id="IPR001763">
    <property type="entry name" value="Rhodanese-like_dom"/>
</dbReference>
<proteinExistence type="predicted"/>
<evidence type="ECO:0000259" key="1">
    <source>
        <dbReference type="PROSITE" id="PS50206"/>
    </source>
</evidence>
<comment type="caution">
    <text evidence="2">The sequence shown here is derived from an EMBL/GenBank/DDBJ whole genome shotgun (WGS) entry which is preliminary data.</text>
</comment>
<gene>
    <name evidence="2" type="ORF">NCTC8684_01838</name>
</gene>
<protein>
    <submittedName>
        <fullName evidence="2">RmlD substrate binding domain</fullName>
    </submittedName>
</protein>
<sequence length="277" mass="29383">MRVLLLGASGFIGRRVAAGLRGMGHQLRSPCRAEVDLTHLERGWAGWLDGVDAVINAAGLLRERRPGELEAAHHLGPLHLARLARERGIRRWVQLSALGAAEAADTLFLASKGRGDAALLASGLDVAVARPSLVHGAGGASSRLLLALSRLPVWPLPEGGENRVQPVAADEAAEGLRKLAENDVCGVVDFVGAEQASLADYLRQLRRQQGIVSPARVWTLPGRWADGLAACGARVPGCLFDRDSLRMLRQGSIADAEGFAALLGRRPLSFREFGAAA</sequence>
<feature type="domain" description="Rhodanese" evidence="1">
    <location>
        <begin position="2"/>
        <end position="56"/>
    </location>
</feature>
<dbReference type="EMBL" id="UIGR01000001">
    <property type="protein sequence ID" value="SUX32757.1"/>
    <property type="molecule type" value="Genomic_DNA"/>
</dbReference>
<dbReference type="Pfam" id="PF01370">
    <property type="entry name" value="Epimerase"/>
    <property type="match status" value="1"/>
</dbReference>
<evidence type="ECO:0000313" key="2">
    <source>
        <dbReference type="EMBL" id="SUX32757.1"/>
    </source>
</evidence>
<dbReference type="Gene3D" id="3.40.50.720">
    <property type="entry name" value="NAD(P)-binding Rossmann-like Domain"/>
    <property type="match status" value="1"/>
</dbReference>
<dbReference type="GO" id="GO:0044877">
    <property type="term" value="F:protein-containing complex binding"/>
    <property type="evidence" value="ECO:0007669"/>
    <property type="project" value="TreeGrafter"/>
</dbReference>
<name>A0AAX2M8K3_CHRVL</name>
<dbReference type="Proteomes" id="UP000254029">
    <property type="component" value="Unassembled WGS sequence"/>
</dbReference>